<dbReference type="KEGG" id="abf:AMK58_04865"/>
<feature type="domain" description="Glycosyltransferase 61 catalytic" evidence="4">
    <location>
        <begin position="101"/>
        <end position="272"/>
    </location>
</feature>
<name>A0A0P0EGR5_AZOBR</name>
<dbReference type="EMBL" id="JAWXYC010000004">
    <property type="protein sequence ID" value="MDX5953467.1"/>
    <property type="molecule type" value="Genomic_DNA"/>
</dbReference>
<dbReference type="EMBL" id="CP032339">
    <property type="protein sequence ID" value="QCO09862.1"/>
    <property type="molecule type" value="Genomic_DNA"/>
</dbReference>
<evidence type="ECO:0000313" key="5">
    <source>
        <dbReference type="EMBL" id="MDX5953467.1"/>
    </source>
</evidence>
<keyword evidence="2 6" id="KW-0808">Transferase</keyword>
<dbReference type="Proteomes" id="UP001277471">
    <property type="component" value="Unassembled WGS sequence"/>
</dbReference>
<reference evidence="5 8" key="2">
    <citation type="submission" date="2023-11" db="EMBL/GenBank/DDBJ databases">
        <title>MicrobeMod: A computational toolkit for identifying prokaryotic methylation and restriction-modification with nanopore sequencing.</title>
        <authorList>
            <person name="Crits-Christoph A."/>
            <person name="Kang S.C."/>
            <person name="Lee H."/>
            <person name="Ostrov N."/>
        </authorList>
    </citation>
    <scope>NUCLEOTIDE SEQUENCE [LARGE SCALE GENOMIC DNA]</scope>
    <source>
        <strain evidence="5 8">ATCC 29145</strain>
    </source>
</reference>
<accession>A0A0P0EGR5</accession>
<dbReference type="InterPro" id="IPR049625">
    <property type="entry name" value="Glyco_transf_61_cat"/>
</dbReference>
<evidence type="ECO:0000313" key="8">
    <source>
        <dbReference type="Proteomes" id="UP001277471"/>
    </source>
</evidence>
<dbReference type="InterPro" id="IPR007657">
    <property type="entry name" value="Glycosyltransferase_61"/>
</dbReference>
<keyword evidence="3" id="KW-0325">Glycoprotein</keyword>
<dbReference type="Pfam" id="PF04577">
    <property type="entry name" value="Glyco_transf_61"/>
    <property type="match status" value="1"/>
</dbReference>
<dbReference type="EC" id="2.4.-.-" evidence="5"/>
<dbReference type="PANTHER" id="PTHR20961">
    <property type="entry name" value="GLYCOSYLTRANSFERASE"/>
    <property type="match status" value="1"/>
</dbReference>
<sequence>MDGTIQSVDLVEHLTANPHLGRILRGGDGDPVAAVFDRCVLNNHLMFPVTPDLRCFRPHFGMFQEIAYGMVGQPPSPVFLKALAQPEPPGKYLAMGGNDNYFHWCLDHLPRLVFGAIAPDGAERRVIMDGPPNPWQAASLRLFMAGLKLDTLDLHVSRSDWSGYSDCLVPLPLRSQAVAIWSVVLNHARDVLPTPSGVKRLFVLRRNTTKRFAVNQDEVADALEPLGFLAVDPGSLTFEEQFALFSGAELIVGSHGAALTNILFAPQGATLIELRGRVLQPFFGNLAAQRGMRYLDLACPERPDSHHDIIERDYVVPLDALRECLAGVGVR</sequence>
<dbReference type="GeneID" id="56451719"/>
<evidence type="ECO:0000313" key="6">
    <source>
        <dbReference type="EMBL" id="QCO09862.1"/>
    </source>
</evidence>
<keyword evidence="1 5" id="KW-0328">Glycosyltransferase</keyword>
<evidence type="ECO:0000259" key="4">
    <source>
        <dbReference type="Pfam" id="PF04577"/>
    </source>
</evidence>
<reference evidence="6 7" key="1">
    <citation type="submission" date="2018-09" db="EMBL/GenBank/DDBJ databases">
        <title>Whole genome based analysis of evolution and adaptive divergence in Indian and Brazilian strains of Azospirillum brasilense.</title>
        <authorList>
            <person name="Singh C."/>
            <person name="Tripathi A.K."/>
        </authorList>
    </citation>
    <scope>NUCLEOTIDE SEQUENCE [LARGE SCALE GENOMIC DNA]</scope>
    <source>
        <strain evidence="6 7">MTCC4038</strain>
    </source>
</reference>
<organism evidence="6 7">
    <name type="scientific">Azospirillum brasilense</name>
    <dbReference type="NCBI Taxonomy" id="192"/>
    <lineage>
        <taxon>Bacteria</taxon>
        <taxon>Pseudomonadati</taxon>
        <taxon>Pseudomonadota</taxon>
        <taxon>Alphaproteobacteria</taxon>
        <taxon>Rhodospirillales</taxon>
        <taxon>Azospirillaceae</taxon>
        <taxon>Azospirillum</taxon>
    </lineage>
</organism>
<evidence type="ECO:0000313" key="7">
    <source>
        <dbReference type="Proteomes" id="UP000298774"/>
    </source>
</evidence>
<evidence type="ECO:0000256" key="2">
    <source>
        <dbReference type="ARBA" id="ARBA00022679"/>
    </source>
</evidence>
<dbReference type="GO" id="GO:0016757">
    <property type="term" value="F:glycosyltransferase activity"/>
    <property type="evidence" value="ECO:0007669"/>
    <property type="project" value="UniProtKB-KW"/>
</dbReference>
<evidence type="ECO:0000256" key="3">
    <source>
        <dbReference type="ARBA" id="ARBA00023180"/>
    </source>
</evidence>
<keyword evidence="8" id="KW-1185">Reference proteome</keyword>
<dbReference type="RefSeq" id="WP_035672379.1">
    <property type="nucleotide sequence ID" value="NZ_CP012914.1"/>
</dbReference>
<dbReference type="Proteomes" id="UP000298774">
    <property type="component" value="Chromosome"/>
</dbReference>
<evidence type="ECO:0000256" key="1">
    <source>
        <dbReference type="ARBA" id="ARBA00022676"/>
    </source>
</evidence>
<protein>
    <submittedName>
        <fullName evidence="6">Glycosyltransferase family 61 protein</fullName>
        <ecNumber evidence="5">2.4.-.-</ecNumber>
    </submittedName>
</protein>
<proteinExistence type="predicted"/>
<gene>
    <name evidence="6" type="ORF">D3868_12965</name>
    <name evidence="5" type="ORF">SIM66_20020</name>
</gene>
<dbReference type="AlphaFoldDB" id="A0A0P0EGR5"/>